<dbReference type="EMBL" id="LMYN01000328">
    <property type="protein sequence ID" value="KRZ98340.1"/>
    <property type="molecule type" value="Genomic_DNA"/>
</dbReference>
<evidence type="ECO:0000313" key="9">
    <source>
        <dbReference type="Proteomes" id="UP000054251"/>
    </source>
</evidence>
<evidence type="ECO:0000256" key="3">
    <source>
        <dbReference type="ARBA" id="ARBA00022630"/>
    </source>
</evidence>
<dbReference type="AlphaFoldDB" id="A0A0V1PQ91"/>
<reference evidence="8 9" key="1">
    <citation type="submission" date="2015-11" db="EMBL/GenBank/DDBJ databases">
        <title>The genome of Debaryomyces fabryi.</title>
        <authorList>
            <person name="Tafer H."/>
            <person name="Lopandic K."/>
        </authorList>
    </citation>
    <scope>NUCLEOTIDE SEQUENCE [LARGE SCALE GENOMIC DNA]</scope>
    <source>
        <strain evidence="8 9">CBS 789</strain>
    </source>
</reference>
<keyword evidence="5" id="KW-0521">NADP</keyword>
<evidence type="ECO:0000256" key="6">
    <source>
        <dbReference type="ARBA" id="ARBA00023002"/>
    </source>
</evidence>
<dbReference type="Proteomes" id="UP000054251">
    <property type="component" value="Unassembled WGS sequence"/>
</dbReference>
<dbReference type="SUPFAM" id="SSF51905">
    <property type="entry name" value="FAD/NAD(P)-binding domain"/>
    <property type="match status" value="1"/>
</dbReference>
<keyword evidence="4" id="KW-0274">FAD</keyword>
<comment type="similarity">
    <text evidence="2">Belongs to the FAD-binding monooxygenase family.</text>
</comment>
<keyword evidence="6" id="KW-0560">Oxidoreductase</keyword>
<name>A0A0V1PQ91_9ASCO</name>
<evidence type="ECO:0000313" key="8">
    <source>
        <dbReference type="EMBL" id="KRZ98340.1"/>
    </source>
</evidence>
<dbReference type="InterPro" id="IPR036188">
    <property type="entry name" value="FAD/NAD-bd_sf"/>
</dbReference>
<evidence type="ECO:0000256" key="4">
    <source>
        <dbReference type="ARBA" id="ARBA00022827"/>
    </source>
</evidence>
<keyword evidence="3" id="KW-0285">Flavoprotein</keyword>
<evidence type="ECO:0000256" key="2">
    <source>
        <dbReference type="ARBA" id="ARBA00010139"/>
    </source>
</evidence>
<evidence type="ECO:0000256" key="5">
    <source>
        <dbReference type="ARBA" id="ARBA00022857"/>
    </source>
</evidence>
<gene>
    <name evidence="8" type="ORF">AC631_05899</name>
</gene>
<protein>
    <recommendedName>
        <fullName evidence="10">FAD/NAD(P)-binding domain-containing protein</fullName>
    </recommendedName>
</protein>
<dbReference type="PANTHER" id="PTHR43098">
    <property type="entry name" value="L-ORNITHINE N(5)-MONOOXYGENASE-RELATED"/>
    <property type="match status" value="1"/>
</dbReference>
<keyword evidence="9" id="KW-1185">Reference proteome</keyword>
<evidence type="ECO:0000256" key="1">
    <source>
        <dbReference type="ARBA" id="ARBA00001974"/>
    </source>
</evidence>
<dbReference type="GO" id="GO:0004497">
    <property type="term" value="F:monooxygenase activity"/>
    <property type="evidence" value="ECO:0007669"/>
    <property type="project" value="UniProtKB-KW"/>
</dbReference>
<evidence type="ECO:0008006" key="10">
    <source>
        <dbReference type="Google" id="ProtNLM"/>
    </source>
</evidence>
<comment type="caution">
    <text evidence="8">The sequence shown here is derived from an EMBL/GenBank/DDBJ whole genome shotgun (WGS) entry which is preliminary data.</text>
</comment>
<dbReference type="Gene3D" id="3.50.50.60">
    <property type="entry name" value="FAD/NAD(P)-binding domain"/>
    <property type="match status" value="1"/>
</dbReference>
<dbReference type="RefSeq" id="XP_015464443.1">
    <property type="nucleotide sequence ID" value="XM_015614728.1"/>
</dbReference>
<proteinExistence type="inferred from homology"/>
<dbReference type="InterPro" id="IPR050775">
    <property type="entry name" value="FAD-binding_Monooxygenases"/>
</dbReference>
<evidence type="ECO:0000256" key="7">
    <source>
        <dbReference type="ARBA" id="ARBA00023033"/>
    </source>
</evidence>
<sequence length="171" mass="20032">MRFWEAPDKQLHPIFTKRPSLEQTYYDVLNQDNVEIVNVKDEPILEVTNTGLITSEKEYEFDIIIYATGFDAVTGGFYQIDLTGKDGITLHKKWKDGMYTYLGMTIADFPNLFFLYGPQSPSAFCNGPTCCLIQSEWIRDIVDYTKKHDYKYIAPRDEAQFDWKEYQCRCK</sequence>
<dbReference type="OrthoDB" id="4023354at2759"/>
<dbReference type="GeneID" id="26842908"/>
<comment type="cofactor">
    <cofactor evidence="1">
        <name>FAD</name>
        <dbReference type="ChEBI" id="CHEBI:57692"/>
    </cofactor>
</comment>
<accession>A0A0V1PQ91</accession>
<keyword evidence="7" id="KW-0503">Monooxygenase</keyword>
<dbReference type="PANTHER" id="PTHR43098:SF3">
    <property type="entry name" value="L-ORNITHINE N(5)-MONOOXYGENASE-RELATED"/>
    <property type="match status" value="1"/>
</dbReference>
<organism evidence="8 9">
    <name type="scientific">Debaryomyces fabryi</name>
    <dbReference type="NCBI Taxonomy" id="58627"/>
    <lineage>
        <taxon>Eukaryota</taxon>
        <taxon>Fungi</taxon>
        <taxon>Dikarya</taxon>
        <taxon>Ascomycota</taxon>
        <taxon>Saccharomycotina</taxon>
        <taxon>Pichiomycetes</taxon>
        <taxon>Debaryomycetaceae</taxon>
        <taxon>Debaryomyces</taxon>
    </lineage>
</organism>